<proteinExistence type="predicted"/>
<dbReference type="SMART" id="SM00637">
    <property type="entry name" value="CBD_II"/>
    <property type="match status" value="1"/>
</dbReference>
<feature type="chain" id="PRO_5038852765" description="CBM2 domain-containing protein" evidence="1">
    <location>
        <begin position="21"/>
        <end position="136"/>
    </location>
</feature>
<dbReference type="GO" id="GO:0030247">
    <property type="term" value="F:polysaccharide binding"/>
    <property type="evidence" value="ECO:0007669"/>
    <property type="project" value="UniProtKB-UniRule"/>
</dbReference>
<keyword evidence="4" id="KW-1185">Reference proteome</keyword>
<dbReference type="Proteomes" id="UP000327011">
    <property type="component" value="Unassembled WGS sequence"/>
</dbReference>
<dbReference type="GO" id="GO:0004553">
    <property type="term" value="F:hydrolase activity, hydrolyzing O-glycosyl compounds"/>
    <property type="evidence" value="ECO:0007669"/>
    <property type="project" value="InterPro"/>
</dbReference>
<name>A0A5J5K7P5_9ACTN</name>
<evidence type="ECO:0000313" key="3">
    <source>
        <dbReference type="EMBL" id="KAA9380476.1"/>
    </source>
</evidence>
<feature type="domain" description="CBM2" evidence="2">
    <location>
        <begin position="26"/>
        <end position="136"/>
    </location>
</feature>
<reference evidence="3 4" key="1">
    <citation type="submission" date="2019-09" db="EMBL/GenBank/DDBJ databases">
        <title>Screening of Novel Bioactive Compounds from Soil-Associated.</title>
        <authorList>
            <person name="Gong X."/>
        </authorList>
    </citation>
    <scope>NUCLEOTIDE SEQUENCE [LARGE SCALE GENOMIC DNA]</scope>
    <source>
        <strain evidence="3 4">Gxj-6</strain>
    </source>
</reference>
<dbReference type="GO" id="GO:0005975">
    <property type="term" value="P:carbohydrate metabolic process"/>
    <property type="evidence" value="ECO:0007669"/>
    <property type="project" value="InterPro"/>
</dbReference>
<dbReference type="InterPro" id="IPR001919">
    <property type="entry name" value="CBD2"/>
</dbReference>
<dbReference type="InterPro" id="IPR008965">
    <property type="entry name" value="CBM2/CBM3_carb-bd_dom_sf"/>
</dbReference>
<accession>A0A5J5K7P5</accession>
<dbReference type="InterPro" id="IPR012291">
    <property type="entry name" value="CBM2_carb-bd_dom_sf"/>
</dbReference>
<feature type="signal peptide" evidence="1">
    <location>
        <begin position="1"/>
        <end position="20"/>
    </location>
</feature>
<sequence length="136" mass="13353">MFRRTIAAAALALASAVVTAATAAPASADSIGCTASYVISSVWGGSQSHGALVQVTVRNSGSSAIKGWRVSWRYTDGTVVNQVGGAVSLPVIGLPGMYAFGNESYNGALPVGGSAVFSLLTSGGGSAAPAVTCTPS</sequence>
<keyword evidence="1" id="KW-0732">Signal</keyword>
<comment type="caution">
    <text evidence="3">The sequence shown here is derived from an EMBL/GenBank/DDBJ whole genome shotgun (WGS) entry which is preliminary data.</text>
</comment>
<dbReference type="EMBL" id="VYTZ01000002">
    <property type="protein sequence ID" value="KAA9380476.1"/>
    <property type="molecule type" value="Genomic_DNA"/>
</dbReference>
<organism evidence="3 4">
    <name type="scientific">Microbispora cellulosiformans</name>
    <dbReference type="NCBI Taxonomy" id="2614688"/>
    <lineage>
        <taxon>Bacteria</taxon>
        <taxon>Bacillati</taxon>
        <taxon>Actinomycetota</taxon>
        <taxon>Actinomycetes</taxon>
        <taxon>Streptosporangiales</taxon>
        <taxon>Streptosporangiaceae</taxon>
        <taxon>Microbispora</taxon>
    </lineage>
</organism>
<protein>
    <recommendedName>
        <fullName evidence="2">CBM2 domain-containing protein</fullName>
    </recommendedName>
</protein>
<evidence type="ECO:0000259" key="2">
    <source>
        <dbReference type="PROSITE" id="PS51173"/>
    </source>
</evidence>
<dbReference type="PROSITE" id="PS51173">
    <property type="entry name" value="CBM2"/>
    <property type="match status" value="1"/>
</dbReference>
<gene>
    <name evidence="3" type="ORF">F5972_04790</name>
</gene>
<dbReference type="RefSeq" id="WP_150931509.1">
    <property type="nucleotide sequence ID" value="NZ_VYTZ01000002.1"/>
</dbReference>
<evidence type="ECO:0000313" key="4">
    <source>
        <dbReference type="Proteomes" id="UP000327011"/>
    </source>
</evidence>
<dbReference type="Gene3D" id="2.60.40.290">
    <property type="match status" value="1"/>
</dbReference>
<dbReference type="SUPFAM" id="SSF49384">
    <property type="entry name" value="Carbohydrate-binding domain"/>
    <property type="match status" value="1"/>
</dbReference>
<dbReference type="Pfam" id="PF00553">
    <property type="entry name" value="CBM_2"/>
    <property type="match status" value="1"/>
</dbReference>
<evidence type="ECO:0000256" key="1">
    <source>
        <dbReference type="SAM" id="SignalP"/>
    </source>
</evidence>
<dbReference type="AlphaFoldDB" id="A0A5J5K7P5"/>